<feature type="binding site" evidence="16">
    <location>
        <begin position="127"/>
        <end position="130"/>
    </location>
    <ligand>
        <name>substrate</name>
    </ligand>
</feature>
<keyword evidence="7 16" id="KW-0963">Cytoplasm</keyword>
<reference evidence="17 18" key="1">
    <citation type="submission" date="2019-02" db="EMBL/GenBank/DDBJ databases">
        <title>Deep-cultivation of Planctomycetes and their phenomic and genomic characterization uncovers novel biology.</title>
        <authorList>
            <person name="Wiegand S."/>
            <person name="Jogler M."/>
            <person name="Boedeker C."/>
            <person name="Pinto D."/>
            <person name="Vollmers J."/>
            <person name="Rivas-Marin E."/>
            <person name="Kohn T."/>
            <person name="Peeters S.H."/>
            <person name="Heuer A."/>
            <person name="Rast P."/>
            <person name="Oberbeckmann S."/>
            <person name="Bunk B."/>
            <person name="Jeske O."/>
            <person name="Meyerdierks A."/>
            <person name="Storesund J.E."/>
            <person name="Kallscheuer N."/>
            <person name="Luecker S."/>
            <person name="Lage O.M."/>
            <person name="Pohl T."/>
            <person name="Merkel B.J."/>
            <person name="Hornburger P."/>
            <person name="Mueller R.-W."/>
            <person name="Bruemmer F."/>
            <person name="Labrenz M."/>
            <person name="Spormann A.M."/>
            <person name="Op Den Camp H."/>
            <person name="Overmann J."/>
            <person name="Amann R."/>
            <person name="Jetten M.S.M."/>
            <person name="Mascher T."/>
            <person name="Medema M.H."/>
            <person name="Devos D.P."/>
            <person name="Kaster A.-K."/>
            <person name="Ovreas L."/>
            <person name="Rohde M."/>
            <person name="Galperin M.Y."/>
            <person name="Jogler C."/>
        </authorList>
    </citation>
    <scope>NUCLEOTIDE SEQUENCE [LARGE SCALE GENOMIC DNA]</scope>
    <source>
        <strain evidence="17 18">Pla144</strain>
    </source>
</reference>
<dbReference type="Proteomes" id="UP000318437">
    <property type="component" value="Unassembled WGS sequence"/>
</dbReference>
<proteinExistence type="inferred from homology"/>
<name>A0A5C6D0B5_9BACT</name>
<keyword evidence="9 16" id="KW-0547">Nucleotide-binding</keyword>
<feature type="binding site" evidence="16">
    <location>
        <position position="151"/>
    </location>
    <ligand>
        <name>K(+)</name>
        <dbReference type="ChEBI" id="CHEBI:29103"/>
    </ligand>
</feature>
<protein>
    <recommendedName>
        <fullName evidence="15 16">Type III pantothenate kinase</fullName>
        <ecNumber evidence="6 16">2.7.1.33</ecNumber>
    </recommendedName>
    <alternativeName>
        <fullName evidence="16">PanK-III</fullName>
    </alternativeName>
    <alternativeName>
        <fullName evidence="16">Pantothenic acid kinase</fullName>
    </alternativeName>
</protein>
<accession>A0A5C6D0B5</accession>
<dbReference type="UniPathway" id="UPA00241">
    <property type="reaction ID" value="UER00352"/>
</dbReference>
<dbReference type="Pfam" id="PF03309">
    <property type="entry name" value="Pan_kinase"/>
    <property type="match status" value="1"/>
</dbReference>
<dbReference type="EMBL" id="SJPS01000001">
    <property type="protein sequence ID" value="TWU30342.1"/>
    <property type="molecule type" value="Genomic_DNA"/>
</dbReference>
<sequence>MSEVLDLLAVDVGTSRVKFGWFPGEVICATEPPESLLPIAAPKLAEPAETFSCQHRGVPVGEFNAQITEWLSQCEDRRPQVALASVNPAAAGVVEKLFSQLSYPAVRVLTGSDLPIVLQVKEPQRVGIDRLLNAVAVNRIRKTEQPAIVMDLGTAVTVDLIGSNGDFLGGAILPGWSLSASALHGAASSLPLLSPDNLQLPEHGLGKCTTEAMAAGLTWGLVGALEKLIAMYSEFSHSKPQLFLTGGNAPLLLESLNESVGPVRHVSHLVLAGIALACEGSR</sequence>
<comment type="cofactor">
    <cofactor evidence="2">
        <name>K(+)</name>
        <dbReference type="ChEBI" id="CHEBI:29103"/>
    </cofactor>
</comment>
<dbReference type="GO" id="GO:0046872">
    <property type="term" value="F:metal ion binding"/>
    <property type="evidence" value="ECO:0007669"/>
    <property type="project" value="UniProtKB-KW"/>
</dbReference>
<keyword evidence="11 16" id="KW-0067">ATP-binding</keyword>
<dbReference type="HAMAP" id="MF_01274">
    <property type="entry name" value="Pantothen_kinase_3"/>
    <property type="match status" value="1"/>
</dbReference>
<evidence type="ECO:0000256" key="13">
    <source>
        <dbReference type="ARBA" id="ARBA00022993"/>
    </source>
</evidence>
<evidence type="ECO:0000256" key="1">
    <source>
        <dbReference type="ARBA" id="ARBA00001206"/>
    </source>
</evidence>
<keyword evidence="12 16" id="KW-0630">Potassium</keyword>
<keyword evidence="18" id="KW-1185">Reference proteome</keyword>
<evidence type="ECO:0000256" key="2">
    <source>
        <dbReference type="ARBA" id="ARBA00001958"/>
    </source>
</evidence>
<comment type="function">
    <text evidence="16">Catalyzes the phosphorylation of pantothenate (Pan), the first step in CoA biosynthesis.</text>
</comment>
<evidence type="ECO:0000313" key="18">
    <source>
        <dbReference type="Proteomes" id="UP000318437"/>
    </source>
</evidence>
<comment type="caution">
    <text evidence="16">Lacks conserved residue(s) required for the propagation of feature annotation.</text>
</comment>
<dbReference type="GO" id="GO:0005737">
    <property type="term" value="C:cytoplasm"/>
    <property type="evidence" value="ECO:0007669"/>
    <property type="project" value="UniProtKB-SubCell"/>
</dbReference>
<evidence type="ECO:0000313" key="17">
    <source>
        <dbReference type="EMBL" id="TWU30342.1"/>
    </source>
</evidence>
<evidence type="ECO:0000256" key="4">
    <source>
        <dbReference type="ARBA" id="ARBA00005225"/>
    </source>
</evidence>
<comment type="pathway">
    <text evidence="4 16">Cofactor biosynthesis; coenzyme A biosynthesis; CoA from (R)-pantothenate: step 1/5.</text>
</comment>
<feature type="binding site" evidence="16">
    <location>
        <begin position="11"/>
        <end position="18"/>
    </location>
    <ligand>
        <name>ATP</name>
        <dbReference type="ChEBI" id="CHEBI:30616"/>
    </ligand>
</feature>
<feature type="binding site" evidence="16">
    <location>
        <position position="154"/>
    </location>
    <ligand>
        <name>ATP</name>
        <dbReference type="ChEBI" id="CHEBI:30616"/>
    </ligand>
</feature>
<dbReference type="NCBIfam" id="TIGR00671">
    <property type="entry name" value="baf"/>
    <property type="match status" value="1"/>
</dbReference>
<dbReference type="InterPro" id="IPR004619">
    <property type="entry name" value="Type_III_PanK"/>
</dbReference>
<dbReference type="EC" id="2.7.1.33" evidence="6 16"/>
<evidence type="ECO:0000256" key="9">
    <source>
        <dbReference type="ARBA" id="ARBA00022741"/>
    </source>
</evidence>
<dbReference type="SUPFAM" id="SSF53067">
    <property type="entry name" value="Actin-like ATPase domain"/>
    <property type="match status" value="2"/>
</dbReference>
<evidence type="ECO:0000256" key="3">
    <source>
        <dbReference type="ARBA" id="ARBA00004496"/>
    </source>
</evidence>
<comment type="similarity">
    <text evidence="14 16">Belongs to the type III pantothenate kinase family.</text>
</comment>
<dbReference type="AlphaFoldDB" id="A0A5C6D0B5"/>
<dbReference type="PANTHER" id="PTHR34265">
    <property type="entry name" value="TYPE III PANTOTHENATE KINASE"/>
    <property type="match status" value="1"/>
</dbReference>
<feature type="active site" description="Proton acceptor" evidence="16">
    <location>
        <position position="129"/>
    </location>
</feature>
<gene>
    <name evidence="16 17" type="primary">coaX</name>
    <name evidence="17" type="ORF">Pla144_11280</name>
</gene>
<evidence type="ECO:0000256" key="16">
    <source>
        <dbReference type="HAMAP-Rule" id="MF_01274"/>
    </source>
</evidence>
<evidence type="ECO:0000256" key="14">
    <source>
        <dbReference type="ARBA" id="ARBA00038036"/>
    </source>
</evidence>
<dbReference type="InterPro" id="IPR043129">
    <property type="entry name" value="ATPase_NBD"/>
</dbReference>
<evidence type="ECO:0000256" key="8">
    <source>
        <dbReference type="ARBA" id="ARBA00022679"/>
    </source>
</evidence>
<dbReference type="PANTHER" id="PTHR34265:SF1">
    <property type="entry name" value="TYPE III PANTOTHENATE KINASE"/>
    <property type="match status" value="1"/>
</dbReference>
<dbReference type="Gene3D" id="3.30.420.40">
    <property type="match status" value="1"/>
</dbReference>
<dbReference type="OrthoDB" id="9804707at2"/>
<dbReference type="CDD" id="cd24015">
    <property type="entry name" value="ASKHA_NBD_PanK-III"/>
    <property type="match status" value="1"/>
</dbReference>
<comment type="catalytic activity">
    <reaction evidence="1 16">
        <text>(R)-pantothenate + ATP = (R)-4'-phosphopantothenate + ADP + H(+)</text>
        <dbReference type="Rhea" id="RHEA:16373"/>
        <dbReference type="ChEBI" id="CHEBI:10986"/>
        <dbReference type="ChEBI" id="CHEBI:15378"/>
        <dbReference type="ChEBI" id="CHEBI:29032"/>
        <dbReference type="ChEBI" id="CHEBI:30616"/>
        <dbReference type="ChEBI" id="CHEBI:456216"/>
        <dbReference type="EC" id="2.7.1.33"/>
    </reaction>
</comment>
<feature type="binding site" evidence="16">
    <location>
        <position position="209"/>
    </location>
    <ligand>
        <name>substrate</name>
    </ligand>
</feature>
<comment type="subcellular location">
    <subcellularLocation>
        <location evidence="3 16">Cytoplasm</location>
    </subcellularLocation>
</comment>
<evidence type="ECO:0000256" key="12">
    <source>
        <dbReference type="ARBA" id="ARBA00022958"/>
    </source>
</evidence>
<keyword evidence="16" id="KW-0479">Metal-binding</keyword>
<evidence type="ECO:0000256" key="7">
    <source>
        <dbReference type="ARBA" id="ARBA00022490"/>
    </source>
</evidence>
<comment type="subunit">
    <text evidence="5 16">Homodimer.</text>
</comment>
<dbReference type="RefSeq" id="WP_146448494.1">
    <property type="nucleotide sequence ID" value="NZ_SJPS01000001.1"/>
</dbReference>
<comment type="cofactor">
    <cofactor evidence="16">
        <name>NH4(+)</name>
        <dbReference type="ChEBI" id="CHEBI:28938"/>
    </cofactor>
    <cofactor evidence="16">
        <name>K(+)</name>
        <dbReference type="ChEBI" id="CHEBI:29103"/>
    </cofactor>
    <text evidence="16">A monovalent cation. Ammonium or potassium.</text>
</comment>
<evidence type="ECO:0000256" key="5">
    <source>
        <dbReference type="ARBA" id="ARBA00011738"/>
    </source>
</evidence>
<keyword evidence="8 16" id="KW-0808">Transferase</keyword>
<dbReference type="GO" id="GO:0004594">
    <property type="term" value="F:pantothenate kinase activity"/>
    <property type="evidence" value="ECO:0007669"/>
    <property type="project" value="UniProtKB-UniRule"/>
</dbReference>
<keyword evidence="13 16" id="KW-0173">Coenzyme A biosynthesis</keyword>
<evidence type="ECO:0000256" key="11">
    <source>
        <dbReference type="ARBA" id="ARBA00022840"/>
    </source>
</evidence>
<dbReference type="GO" id="GO:0005524">
    <property type="term" value="F:ATP binding"/>
    <property type="evidence" value="ECO:0007669"/>
    <property type="project" value="UniProtKB-UniRule"/>
</dbReference>
<dbReference type="GO" id="GO:0015937">
    <property type="term" value="P:coenzyme A biosynthetic process"/>
    <property type="evidence" value="ECO:0007669"/>
    <property type="project" value="UniProtKB-UniRule"/>
</dbReference>
<organism evidence="17 18">
    <name type="scientific">Bythopirellula polymerisocia</name>
    <dbReference type="NCBI Taxonomy" id="2528003"/>
    <lineage>
        <taxon>Bacteria</taxon>
        <taxon>Pseudomonadati</taxon>
        <taxon>Planctomycetota</taxon>
        <taxon>Planctomycetia</taxon>
        <taxon>Pirellulales</taxon>
        <taxon>Lacipirellulaceae</taxon>
        <taxon>Bythopirellula</taxon>
    </lineage>
</organism>
<evidence type="ECO:0000256" key="10">
    <source>
        <dbReference type="ARBA" id="ARBA00022777"/>
    </source>
</evidence>
<comment type="caution">
    <text evidence="17">The sequence shown here is derived from an EMBL/GenBank/DDBJ whole genome shotgun (WGS) entry which is preliminary data.</text>
</comment>
<evidence type="ECO:0000256" key="15">
    <source>
        <dbReference type="ARBA" id="ARBA00040883"/>
    </source>
</evidence>
<keyword evidence="10 16" id="KW-0418">Kinase</keyword>
<evidence type="ECO:0000256" key="6">
    <source>
        <dbReference type="ARBA" id="ARBA00012102"/>
    </source>
</evidence>